<evidence type="ECO:0008006" key="6">
    <source>
        <dbReference type="Google" id="ProtNLM"/>
    </source>
</evidence>
<dbReference type="InterPro" id="IPR023674">
    <property type="entry name" value="Ribosomal_uL1-like"/>
</dbReference>
<dbReference type="EMBL" id="KN831769">
    <property type="protein sequence ID" value="KIM47589.1"/>
    <property type="molecule type" value="Genomic_DNA"/>
</dbReference>
<evidence type="ECO:0000256" key="1">
    <source>
        <dbReference type="ARBA" id="ARBA00010531"/>
    </source>
</evidence>
<reference evidence="4 5" key="1">
    <citation type="submission" date="2014-04" db="EMBL/GenBank/DDBJ databases">
        <authorList>
            <consortium name="DOE Joint Genome Institute"/>
            <person name="Kuo A."/>
            <person name="Gay G."/>
            <person name="Dore J."/>
            <person name="Kohler A."/>
            <person name="Nagy L.G."/>
            <person name="Floudas D."/>
            <person name="Copeland A."/>
            <person name="Barry K.W."/>
            <person name="Cichocki N."/>
            <person name="Veneault-Fourrey C."/>
            <person name="LaButti K."/>
            <person name="Lindquist E.A."/>
            <person name="Lipzen A."/>
            <person name="Lundell T."/>
            <person name="Morin E."/>
            <person name="Murat C."/>
            <person name="Sun H."/>
            <person name="Tunlid A."/>
            <person name="Henrissat B."/>
            <person name="Grigoriev I.V."/>
            <person name="Hibbett D.S."/>
            <person name="Martin F."/>
            <person name="Nordberg H.P."/>
            <person name="Cantor M.N."/>
            <person name="Hua S.X."/>
        </authorList>
    </citation>
    <scope>NUCLEOTIDE SEQUENCE [LARGE SCALE GENOMIC DNA]</scope>
    <source>
        <strain evidence="5">h7</strain>
    </source>
</reference>
<organism evidence="4 5">
    <name type="scientific">Hebeloma cylindrosporum</name>
    <dbReference type="NCBI Taxonomy" id="76867"/>
    <lineage>
        <taxon>Eukaryota</taxon>
        <taxon>Fungi</taxon>
        <taxon>Dikarya</taxon>
        <taxon>Basidiomycota</taxon>
        <taxon>Agaricomycotina</taxon>
        <taxon>Agaricomycetes</taxon>
        <taxon>Agaricomycetidae</taxon>
        <taxon>Agaricales</taxon>
        <taxon>Agaricineae</taxon>
        <taxon>Hymenogastraceae</taxon>
        <taxon>Hebeloma</taxon>
    </lineage>
</organism>
<dbReference type="Proteomes" id="UP000053424">
    <property type="component" value="Unassembled WGS sequence"/>
</dbReference>
<keyword evidence="3" id="KW-0687">Ribonucleoprotein</keyword>
<dbReference type="Gene3D" id="3.30.190.20">
    <property type="match status" value="1"/>
</dbReference>
<evidence type="ECO:0000256" key="3">
    <source>
        <dbReference type="ARBA" id="ARBA00023274"/>
    </source>
</evidence>
<dbReference type="STRING" id="686832.A0A0C3CU27"/>
<dbReference type="PANTHER" id="PTHR36427:SF3">
    <property type="entry name" value="LARGE RIBOSOMAL SUBUNIT PROTEIN UL1M"/>
    <property type="match status" value="1"/>
</dbReference>
<dbReference type="InterPro" id="IPR028364">
    <property type="entry name" value="Ribosomal_uL1/biogenesis"/>
</dbReference>
<evidence type="ECO:0000313" key="5">
    <source>
        <dbReference type="Proteomes" id="UP000053424"/>
    </source>
</evidence>
<reference evidence="5" key="2">
    <citation type="submission" date="2015-01" db="EMBL/GenBank/DDBJ databases">
        <title>Evolutionary Origins and Diversification of the Mycorrhizal Mutualists.</title>
        <authorList>
            <consortium name="DOE Joint Genome Institute"/>
            <consortium name="Mycorrhizal Genomics Consortium"/>
            <person name="Kohler A."/>
            <person name="Kuo A."/>
            <person name="Nagy L.G."/>
            <person name="Floudas D."/>
            <person name="Copeland A."/>
            <person name="Barry K.W."/>
            <person name="Cichocki N."/>
            <person name="Veneault-Fourrey C."/>
            <person name="LaButti K."/>
            <person name="Lindquist E.A."/>
            <person name="Lipzen A."/>
            <person name="Lundell T."/>
            <person name="Morin E."/>
            <person name="Murat C."/>
            <person name="Riley R."/>
            <person name="Ohm R."/>
            <person name="Sun H."/>
            <person name="Tunlid A."/>
            <person name="Henrissat B."/>
            <person name="Grigoriev I.V."/>
            <person name="Hibbett D.S."/>
            <person name="Martin F."/>
        </authorList>
    </citation>
    <scope>NUCLEOTIDE SEQUENCE [LARGE SCALE GENOMIC DNA]</scope>
    <source>
        <strain evidence="5">h7</strain>
    </source>
</reference>
<dbReference type="Gene3D" id="3.40.50.790">
    <property type="match status" value="1"/>
</dbReference>
<dbReference type="GO" id="GO:0005762">
    <property type="term" value="C:mitochondrial large ribosomal subunit"/>
    <property type="evidence" value="ECO:0007669"/>
    <property type="project" value="TreeGrafter"/>
</dbReference>
<dbReference type="Pfam" id="PF00687">
    <property type="entry name" value="Ribosomal_L1"/>
    <property type="match status" value="1"/>
</dbReference>
<dbReference type="PANTHER" id="PTHR36427">
    <property type="entry name" value="54S RIBOSOMAL PROTEIN L1, MITOCHONDRIAL"/>
    <property type="match status" value="1"/>
</dbReference>
<evidence type="ECO:0000256" key="2">
    <source>
        <dbReference type="ARBA" id="ARBA00022980"/>
    </source>
</evidence>
<dbReference type="AlphaFoldDB" id="A0A0C3CU27"/>
<accession>A0A0C3CU27</accession>
<evidence type="ECO:0000313" key="4">
    <source>
        <dbReference type="EMBL" id="KIM47589.1"/>
    </source>
</evidence>
<dbReference type="InterPro" id="IPR016095">
    <property type="entry name" value="Ribosomal_uL1_3-a/b-sand"/>
</dbReference>
<dbReference type="OrthoDB" id="1747252at2759"/>
<dbReference type="HOGENOM" id="CLU_062853_1_2_1"/>
<keyword evidence="5" id="KW-1185">Reference proteome</keyword>
<dbReference type="SUPFAM" id="SSF56808">
    <property type="entry name" value="Ribosomal protein L1"/>
    <property type="match status" value="1"/>
</dbReference>
<comment type="similarity">
    <text evidence="1">Belongs to the universal ribosomal protein uL1 family.</text>
</comment>
<name>A0A0C3CU27_HEBCY</name>
<keyword evidence="2" id="KW-0689">Ribosomal protein</keyword>
<dbReference type="GO" id="GO:0003735">
    <property type="term" value="F:structural constituent of ribosome"/>
    <property type="evidence" value="ECO:0007669"/>
    <property type="project" value="TreeGrafter"/>
</dbReference>
<proteinExistence type="inferred from homology"/>
<sequence length="287" mass="31264">MLGLLVRPSPICPASYIRQFNTTSALHISRTKEPKIRTPSKKALAAKARRKAAIAKKEDQRLLKLPLLDAIAVLRSVEVAHPKSLYELYVKTEIGNGAAVPRGRVNLPREAKSKDEGKILVFAEGRQAEEAKRAGAHIVGGIELIEGILNNRHRATTILCVPSLIRAITPKLGRFLGPLGLMPSERRGTVTEDIVGYIQRLRGTSEWRADRTGSIRAPIAMMDFPVEDVVTNFNQFITSVKGATGNGKDPDAADRKLRSAGGSRPVIPITKVMLSSKQGPGIRIADF</sequence>
<protein>
    <recommendedName>
        <fullName evidence="6">Ribosomal protein</fullName>
    </recommendedName>
</protein>
<gene>
    <name evidence="4" type="ORF">M413DRAFT_15758</name>
</gene>
<dbReference type="CDD" id="cd00403">
    <property type="entry name" value="Ribosomal_L1"/>
    <property type="match status" value="1"/>
</dbReference>